<sequence length="561" mass="62462">SLLLLQLRCLYRDLKMENVMLNSIQTQIKIVDFGLSNVWSAENPLRTHCGSPEYAAPELFVTGRLYGSEVDLWSLGIILYGMILGQLPFVSSRCEYVSSQERRRQLVAKINKGLSTPHRKALAPFSPEFRHVLSRLLAAEASKRITTKELLVHPWITDKGRRMVRTNPIKVLDAHWQAKIITEIGALLHAEPRAVMSSIARDPLGRAGGMFNILVHKHQISQLTGDGVTRTLPSLTILEHPDVHLAKSGTRQLLRVATARTALEKRPLTVAGNQRRIDVYSPRMEVVDKKRVTSAPVKQQKVAQKSSASTKKDSKHRPSTHVEKPPAGQDYRLIKTCTLRRKAYSAGITPKTNRPASPLTDKVKQQIPIMSNKVSTAPVEATRKTADAAVGKNKGLMETLRNVKKLPQQASASAAVQRHNKDALTRVRTAEVEKAARVSQSTNTACGKRPLTMTGHRVVEKNLKHQNSNWPMQTRTVSKDAEVRPPGPSTRASSRQKRDNADALWARVPLMGFGDIPDGPSPRLSQKNLRKNIISDPIARSIADYVSNNAGQLYNFSWFKK</sequence>
<gene>
    <name evidence="13" type="ORF">NQ315_006965</name>
</gene>
<dbReference type="PROSITE" id="PS50011">
    <property type="entry name" value="PROTEIN_KINASE_DOM"/>
    <property type="match status" value="1"/>
</dbReference>
<feature type="region of interest" description="Disordered" evidence="11">
    <location>
        <begin position="472"/>
        <end position="500"/>
    </location>
</feature>
<evidence type="ECO:0000256" key="9">
    <source>
        <dbReference type="PIRSR" id="PIRSR630616-2"/>
    </source>
</evidence>
<feature type="domain" description="Protein kinase" evidence="12">
    <location>
        <begin position="1"/>
        <end position="156"/>
    </location>
</feature>
<dbReference type="PANTHER" id="PTHR24350">
    <property type="entry name" value="SERINE/THREONINE-PROTEIN KINASE IAL-RELATED"/>
    <property type="match status" value="1"/>
</dbReference>
<feature type="non-terminal residue" evidence="13">
    <location>
        <position position="1"/>
    </location>
</feature>
<dbReference type="SUPFAM" id="SSF56112">
    <property type="entry name" value="Protein kinase-like (PK-like)"/>
    <property type="match status" value="1"/>
</dbReference>
<evidence type="ECO:0000256" key="7">
    <source>
        <dbReference type="ARBA" id="ARBA00048679"/>
    </source>
</evidence>
<evidence type="ECO:0000256" key="8">
    <source>
        <dbReference type="PIRSR" id="PIRSR630616-1"/>
    </source>
</evidence>
<dbReference type="InterPro" id="IPR000719">
    <property type="entry name" value="Prot_kinase_dom"/>
</dbReference>
<organism evidence="13 14">
    <name type="scientific">Exocentrus adspersus</name>
    <dbReference type="NCBI Taxonomy" id="1586481"/>
    <lineage>
        <taxon>Eukaryota</taxon>
        <taxon>Metazoa</taxon>
        <taxon>Ecdysozoa</taxon>
        <taxon>Arthropoda</taxon>
        <taxon>Hexapoda</taxon>
        <taxon>Insecta</taxon>
        <taxon>Pterygota</taxon>
        <taxon>Neoptera</taxon>
        <taxon>Endopterygota</taxon>
        <taxon>Coleoptera</taxon>
        <taxon>Polyphaga</taxon>
        <taxon>Cucujiformia</taxon>
        <taxon>Chrysomeloidea</taxon>
        <taxon>Cerambycidae</taxon>
        <taxon>Lamiinae</taxon>
        <taxon>Acanthocinini</taxon>
        <taxon>Exocentrus</taxon>
    </lineage>
</organism>
<evidence type="ECO:0000313" key="14">
    <source>
        <dbReference type="Proteomes" id="UP001159042"/>
    </source>
</evidence>
<dbReference type="GO" id="GO:0005524">
    <property type="term" value="F:ATP binding"/>
    <property type="evidence" value="ECO:0007669"/>
    <property type="project" value="UniProtKB-KW"/>
</dbReference>
<keyword evidence="1" id="KW-0723">Serine/threonine-protein kinase</keyword>
<feature type="region of interest" description="Disordered" evidence="11">
    <location>
        <begin position="291"/>
        <end position="330"/>
    </location>
</feature>
<feature type="cross-link" description="Glycyl lysine isopeptide (Lys-Gly) (interchain with G-Cter in SUMO2)" evidence="10">
    <location>
        <position position="15"/>
    </location>
</feature>
<evidence type="ECO:0000256" key="6">
    <source>
        <dbReference type="ARBA" id="ARBA00047899"/>
    </source>
</evidence>
<dbReference type="EMBL" id="JANEYG010000003">
    <property type="protein sequence ID" value="KAJ8924174.1"/>
    <property type="molecule type" value="Genomic_DNA"/>
</dbReference>
<dbReference type="InterPro" id="IPR011009">
    <property type="entry name" value="Kinase-like_dom_sf"/>
</dbReference>
<keyword evidence="14" id="KW-1185">Reference proteome</keyword>
<keyword evidence="5 9" id="KW-0067">ATP-binding</keyword>
<evidence type="ECO:0000256" key="10">
    <source>
        <dbReference type="PIRSR" id="PIRSR630616-3"/>
    </source>
</evidence>
<keyword evidence="3 9" id="KW-0547">Nucleotide-binding</keyword>
<evidence type="ECO:0000256" key="1">
    <source>
        <dbReference type="ARBA" id="ARBA00022527"/>
    </source>
</evidence>
<dbReference type="InterPro" id="IPR030616">
    <property type="entry name" value="Aur-like"/>
</dbReference>
<evidence type="ECO:0000256" key="11">
    <source>
        <dbReference type="SAM" id="MobiDB-lite"/>
    </source>
</evidence>
<proteinExistence type="predicted"/>
<dbReference type="Proteomes" id="UP001159042">
    <property type="component" value="Unassembled WGS sequence"/>
</dbReference>
<evidence type="ECO:0000259" key="12">
    <source>
        <dbReference type="PROSITE" id="PS50011"/>
    </source>
</evidence>
<protein>
    <recommendedName>
        <fullName evidence="12">Protein kinase domain-containing protein</fullName>
    </recommendedName>
</protein>
<evidence type="ECO:0000313" key="13">
    <source>
        <dbReference type="EMBL" id="KAJ8924174.1"/>
    </source>
</evidence>
<feature type="binding site" evidence="9">
    <location>
        <begin position="17"/>
        <end position="18"/>
    </location>
    <ligand>
        <name>ATP</name>
        <dbReference type="ChEBI" id="CHEBI:30616"/>
    </ligand>
</feature>
<dbReference type="InterPro" id="IPR008271">
    <property type="entry name" value="Ser/Thr_kinase_AS"/>
</dbReference>
<dbReference type="GO" id="GO:0004674">
    <property type="term" value="F:protein serine/threonine kinase activity"/>
    <property type="evidence" value="ECO:0007669"/>
    <property type="project" value="UniProtKB-KW"/>
</dbReference>
<dbReference type="AlphaFoldDB" id="A0AAV8WC61"/>
<keyword evidence="2" id="KW-0808">Transferase</keyword>
<comment type="catalytic activity">
    <reaction evidence="6">
        <text>L-threonyl-[protein] + ATP = O-phospho-L-threonyl-[protein] + ADP + H(+)</text>
        <dbReference type="Rhea" id="RHEA:46608"/>
        <dbReference type="Rhea" id="RHEA-COMP:11060"/>
        <dbReference type="Rhea" id="RHEA-COMP:11605"/>
        <dbReference type="ChEBI" id="CHEBI:15378"/>
        <dbReference type="ChEBI" id="CHEBI:30013"/>
        <dbReference type="ChEBI" id="CHEBI:30616"/>
        <dbReference type="ChEBI" id="CHEBI:61977"/>
        <dbReference type="ChEBI" id="CHEBI:456216"/>
        <dbReference type="EC" id="2.7.11.1"/>
    </reaction>
</comment>
<name>A0AAV8WC61_9CUCU</name>
<comment type="catalytic activity">
    <reaction evidence="7">
        <text>L-seryl-[protein] + ATP = O-phospho-L-seryl-[protein] + ADP + H(+)</text>
        <dbReference type="Rhea" id="RHEA:17989"/>
        <dbReference type="Rhea" id="RHEA-COMP:9863"/>
        <dbReference type="Rhea" id="RHEA-COMP:11604"/>
        <dbReference type="ChEBI" id="CHEBI:15378"/>
        <dbReference type="ChEBI" id="CHEBI:29999"/>
        <dbReference type="ChEBI" id="CHEBI:30616"/>
        <dbReference type="ChEBI" id="CHEBI:83421"/>
        <dbReference type="ChEBI" id="CHEBI:456216"/>
        <dbReference type="EC" id="2.7.11.1"/>
    </reaction>
</comment>
<keyword evidence="4" id="KW-0418">Kinase</keyword>
<evidence type="ECO:0000256" key="4">
    <source>
        <dbReference type="ARBA" id="ARBA00022777"/>
    </source>
</evidence>
<feature type="active site" description="Proton acceptor" evidence="8">
    <location>
        <position position="13"/>
    </location>
</feature>
<reference evidence="13 14" key="1">
    <citation type="journal article" date="2023" name="Insect Mol. Biol.">
        <title>Genome sequencing provides insights into the evolution of gene families encoding plant cell wall-degrading enzymes in longhorned beetles.</title>
        <authorList>
            <person name="Shin N.R."/>
            <person name="Okamura Y."/>
            <person name="Kirsch R."/>
            <person name="Pauchet Y."/>
        </authorList>
    </citation>
    <scope>NUCLEOTIDE SEQUENCE [LARGE SCALE GENOMIC DNA]</scope>
    <source>
        <strain evidence="13">EAD_L_NR</strain>
    </source>
</reference>
<dbReference type="SMART" id="SM00220">
    <property type="entry name" value="S_TKc"/>
    <property type="match status" value="1"/>
</dbReference>
<feature type="binding site" evidence="9">
    <location>
        <position position="32"/>
    </location>
    <ligand>
        <name>ATP</name>
        <dbReference type="ChEBI" id="CHEBI:30616"/>
    </ligand>
</feature>
<evidence type="ECO:0000256" key="2">
    <source>
        <dbReference type="ARBA" id="ARBA00022679"/>
    </source>
</evidence>
<dbReference type="Pfam" id="PF00069">
    <property type="entry name" value="Pkinase"/>
    <property type="match status" value="1"/>
</dbReference>
<comment type="caution">
    <text evidence="13">The sequence shown here is derived from an EMBL/GenBank/DDBJ whole genome shotgun (WGS) entry which is preliminary data.</text>
</comment>
<evidence type="ECO:0000256" key="5">
    <source>
        <dbReference type="ARBA" id="ARBA00022840"/>
    </source>
</evidence>
<dbReference type="Gene3D" id="1.10.510.10">
    <property type="entry name" value="Transferase(Phosphotransferase) domain 1"/>
    <property type="match status" value="1"/>
</dbReference>
<evidence type="ECO:0000256" key="3">
    <source>
        <dbReference type="ARBA" id="ARBA00022741"/>
    </source>
</evidence>
<accession>A0AAV8WC61</accession>
<dbReference type="PROSITE" id="PS00108">
    <property type="entry name" value="PROTEIN_KINASE_ST"/>
    <property type="match status" value="1"/>
</dbReference>